<dbReference type="InterPro" id="IPR023267">
    <property type="entry name" value="RCMT"/>
</dbReference>
<dbReference type="CDD" id="cd02440">
    <property type="entry name" value="AdoMet_MTases"/>
    <property type="match status" value="1"/>
</dbReference>
<evidence type="ECO:0000313" key="16">
    <source>
        <dbReference type="EMBL" id="UQK59637.1"/>
    </source>
</evidence>
<evidence type="ECO:0000256" key="6">
    <source>
        <dbReference type="ARBA" id="ARBA00022552"/>
    </source>
</evidence>
<feature type="domain" description="SAM-dependent MTase RsmB/NOP-type" evidence="15">
    <location>
        <begin position="170"/>
        <end position="428"/>
    </location>
</feature>
<dbReference type="AlphaFoldDB" id="A0A9E7DK26"/>
<accession>A0A9E7DK26</accession>
<proteinExistence type="inferred from homology"/>
<comment type="catalytic activity">
    <reaction evidence="13">
        <text>cytidine(967) in 16S rRNA + S-adenosyl-L-methionine = 5-methylcytidine(967) in 16S rRNA + S-adenosyl-L-homocysteine + H(+)</text>
        <dbReference type="Rhea" id="RHEA:42748"/>
        <dbReference type="Rhea" id="RHEA-COMP:10219"/>
        <dbReference type="Rhea" id="RHEA-COMP:10220"/>
        <dbReference type="ChEBI" id="CHEBI:15378"/>
        <dbReference type="ChEBI" id="CHEBI:57856"/>
        <dbReference type="ChEBI" id="CHEBI:59789"/>
        <dbReference type="ChEBI" id="CHEBI:74483"/>
        <dbReference type="ChEBI" id="CHEBI:82748"/>
        <dbReference type="EC" id="2.1.1.176"/>
    </reaction>
</comment>
<dbReference type="EMBL" id="CP096649">
    <property type="protein sequence ID" value="UQK59637.1"/>
    <property type="molecule type" value="Genomic_DNA"/>
</dbReference>
<dbReference type="InterPro" id="IPR001678">
    <property type="entry name" value="MeTrfase_RsmB-F_NOP2_dom"/>
</dbReference>
<dbReference type="NCBIfam" id="TIGR00563">
    <property type="entry name" value="rsmB"/>
    <property type="match status" value="1"/>
</dbReference>
<keyword evidence="7 14" id="KW-0489">Methyltransferase</keyword>
<dbReference type="Gene3D" id="1.10.940.10">
    <property type="entry name" value="NusB-like"/>
    <property type="match status" value="1"/>
</dbReference>
<comment type="similarity">
    <text evidence="3 14">Belongs to the class I-like SAM-binding methyltransferase superfamily. RsmB/NOP family.</text>
</comment>
<dbReference type="InterPro" id="IPR035926">
    <property type="entry name" value="NusB-like_sf"/>
</dbReference>
<dbReference type="PRINTS" id="PR02008">
    <property type="entry name" value="RCMTFAMILY"/>
</dbReference>
<evidence type="ECO:0000256" key="14">
    <source>
        <dbReference type="PROSITE-ProRule" id="PRU01023"/>
    </source>
</evidence>
<feature type="binding site" evidence="14">
    <location>
        <position position="310"/>
    </location>
    <ligand>
        <name>S-adenosyl-L-methionine</name>
        <dbReference type="ChEBI" id="CHEBI:59789"/>
    </ligand>
</feature>
<dbReference type="GO" id="GO:0005737">
    <property type="term" value="C:cytoplasm"/>
    <property type="evidence" value="ECO:0007669"/>
    <property type="project" value="UniProtKB-SubCell"/>
</dbReference>
<dbReference type="PANTHER" id="PTHR22807">
    <property type="entry name" value="NOP2 YEAST -RELATED NOL1/NOP2/FMU SUN DOMAIN-CONTAINING"/>
    <property type="match status" value="1"/>
</dbReference>
<evidence type="ECO:0000256" key="1">
    <source>
        <dbReference type="ARBA" id="ARBA00002724"/>
    </source>
</evidence>
<comment type="subcellular location">
    <subcellularLocation>
        <location evidence="2">Cytoplasm</location>
    </subcellularLocation>
</comment>
<dbReference type="Proteomes" id="UP000831151">
    <property type="component" value="Chromosome"/>
</dbReference>
<evidence type="ECO:0000256" key="9">
    <source>
        <dbReference type="ARBA" id="ARBA00022691"/>
    </source>
</evidence>
<feature type="binding site" evidence="14">
    <location>
        <begin position="260"/>
        <end position="266"/>
    </location>
    <ligand>
        <name>S-adenosyl-L-methionine</name>
        <dbReference type="ChEBI" id="CHEBI:59789"/>
    </ligand>
</feature>
<keyword evidence="6" id="KW-0698">rRNA processing</keyword>
<dbReference type="InterPro" id="IPR006027">
    <property type="entry name" value="NusB_RsmB_TIM44"/>
</dbReference>
<dbReference type="GO" id="GO:0003723">
    <property type="term" value="F:RNA binding"/>
    <property type="evidence" value="ECO:0007669"/>
    <property type="project" value="UniProtKB-UniRule"/>
</dbReference>
<feature type="active site" description="Nucleophile" evidence="14">
    <location>
        <position position="381"/>
    </location>
</feature>
<dbReference type="InterPro" id="IPR004573">
    <property type="entry name" value="rRNA_ssu_MeTfrase_B"/>
</dbReference>
<organism evidence="16 17">
    <name type="scientific">Fenollaria massiliensis</name>
    <dbReference type="NCBI Taxonomy" id="938288"/>
    <lineage>
        <taxon>Bacteria</taxon>
        <taxon>Bacillati</taxon>
        <taxon>Bacillota</taxon>
        <taxon>Clostridia</taxon>
        <taxon>Eubacteriales</taxon>
        <taxon>Fenollaria</taxon>
    </lineage>
</organism>
<dbReference type="KEGG" id="fms:M1R53_03050"/>
<evidence type="ECO:0000256" key="12">
    <source>
        <dbReference type="ARBA" id="ARBA00031088"/>
    </source>
</evidence>
<reference evidence="16" key="1">
    <citation type="submission" date="2022-04" db="EMBL/GenBank/DDBJ databases">
        <title>Complete genome sequences of Ezakiella coagulans and Fenollaria massiliensis.</title>
        <authorList>
            <person name="France M.T."/>
            <person name="Clifford J."/>
            <person name="Narina S."/>
            <person name="Rutt L."/>
            <person name="Ravel J."/>
        </authorList>
    </citation>
    <scope>NUCLEOTIDE SEQUENCE</scope>
    <source>
        <strain evidence="16">C0061C2</strain>
    </source>
</reference>
<sequence length="428" mass="49401">MTKINDRYRSFLILKDIFASGAYSNISLRTELNKIDSEVSKSFVTKLVYGVVERKNYLDYIISKLSSTKLSKMDIDIVIILEMALYQIIYMDKVPESAAVNEAVKLAKIVNKRLSGFVNANLRNFLRNKDDLMKVNIDDEDERLAVKYSINEEFLELLKSDYDKETVNNFLKRSMDERLLNFRVNTKKTTKDSIKAVLDKFNIKYEESDISVDSLIIYDKVSDVVKSLFKQGYVSFQDATSSSLQDYIKLDKGDKVLDLCAAPGGKSMHMAEKLEMGSITSCDIYEHKINLLKNEANRLGLDNINFQINDAMKLNKEFINKFDKVLLDVPCSGSGIISRKPEIKYQIDLKELKELNDKQWKILNISKDYVKTGGLLVYSTCSILKLENEIMVKKFLEENNDFNLEKFIKHMPTEKINDGFFISYLRKE</sequence>
<dbReference type="SUPFAM" id="SSF48013">
    <property type="entry name" value="NusB-like"/>
    <property type="match status" value="1"/>
</dbReference>
<name>A0A9E7DK26_9FIRM</name>
<evidence type="ECO:0000256" key="5">
    <source>
        <dbReference type="ARBA" id="ARBA00022490"/>
    </source>
</evidence>
<dbReference type="PROSITE" id="PS51686">
    <property type="entry name" value="SAM_MT_RSMB_NOP"/>
    <property type="match status" value="1"/>
</dbReference>
<dbReference type="PANTHER" id="PTHR22807:SF53">
    <property type="entry name" value="RIBOSOMAL RNA SMALL SUBUNIT METHYLTRANSFERASE B-RELATED"/>
    <property type="match status" value="1"/>
</dbReference>
<evidence type="ECO:0000256" key="8">
    <source>
        <dbReference type="ARBA" id="ARBA00022679"/>
    </source>
</evidence>
<dbReference type="Gene3D" id="3.30.70.1170">
    <property type="entry name" value="Sun protein, domain 3"/>
    <property type="match status" value="1"/>
</dbReference>
<feature type="binding site" evidence="14">
    <location>
        <position position="328"/>
    </location>
    <ligand>
        <name>S-adenosyl-L-methionine</name>
        <dbReference type="ChEBI" id="CHEBI:59789"/>
    </ligand>
</feature>
<keyword evidence="17" id="KW-1185">Reference proteome</keyword>
<evidence type="ECO:0000256" key="11">
    <source>
        <dbReference type="ARBA" id="ARBA00030399"/>
    </source>
</evidence>
<evidence type="ECO:0000256" key="4">
    <source>
        <dbReference type="ARBA" id="ARBA00012140"/>
    </source>
</evidence>
<dbReference type="Gene3D" id="3.40.50.150">
    <property type="entry name" value="Vaccinia Virus protein VP39"/>
    <property type="match status" value="1"/>
</dbReference>
<evidence type="ECO:0000256" key="2">
    <source>
        <dbReference type="ARBA" id="ARBA00004496"/>
    </source>
</evidence>
<evidence type="ECO:0000256" key="3">
    <source>
        <dbReference type="ARBA" id="ARBA00007494"/>
    </source>
</evidence>
<evidence type="ECO:0000313" key="17">
    <source>
        <dbReference type="Proteomes" id="UP000831151"/>
    </source>
</evidence>
<feature type="binding site" evidence="14">
    <location>
        <position position="283"/>
    </location>
    <ligand>
        <name>S-adenosyl-L-methionine</name>
        <dbReference type="ChEBI" id="CHEBI:59789"/>
    </ligand>
</feature>
<dbReference type="EC" id="2.1.1.176" evidence="4"/>
<dbReference type="Pfam" id="PF01029">
    <property type="entry name" value="NusB"/>
    <property type="match status" value="1"/>
</dbReference>
<dbReference type="PROSITE" id="PS01153">
    <property type="entry name" value="NOL1_NOP2_SUN"/>
    <property type="match status" value="1"/>
</dbReference>
<dbReference type="InterPro" id="IPR018314">
    <property type="entry name" value="RsmB/NOL1/NOP2-like_CS"/>
</dbReference>
<keyword evidence="10 14" id="KW-0694">RNA-binding</keyword>
<dbReference type="GO" id="GO:0008649">
    <property type="term" value="F:rRNA methyltransferase activity"/>
    <property type="evidence" value="ECO:0007669"/>
    <property type="project" value="InterPro"/>
</dbReference>
<dbReference type="RefSeq" id="WP_249243033.1">
    <property type="nucleotide sequence ID" value="NZ_CP096649.1"/>
</dbReference>
<dbReference type="SUPFAM" id="SSF53335">
    <property type="entry name" value="S-adenosyl-L-methionine-dependent methyltransferases"/>
    <property type="match status" value="1"/>
</dbReference>
<keyword evidence="8 14" id="KW-0808">Transferase</keyword>
<keyword evidence="5" id="KW-0963">Cytoplasm</keyword>
<dbReference type="InterPro" id="IPR049560">
    <property type="entry name" value="MeTrfase_RsmB-F_NOP2_cat"/>
</dbReference>
<evidence type="ECO:0000256" key="13">
    <source>
        <dbReference type="ARBA" id="ARBA00047283"/>
    </source>
</evidence>
<gene>
    <name evidence="16" type="primary">rsmB</name>
    <name evidence="16" type="ORF">M1R53_03050</name>
</gene>
<keyword evidence="9 14" id="KW-0949">S-adenosyl-L-methionine</keyword>
<comment type="function">
    <text evidence="1">Specifically methylates the cytosine at position 967 (m5C967) of 16S rRNA.</text>
</comment>
<dbReference type="GO" id="GO:0006355">
    <property type="term" value="P:regulation of DNA-templated transcription"/>
    <property type="evidence" value="ECO:0007669"/>
    <property type="project" value="InterPro"/>
</dbReference>
<dbReference type="NCBIfam" id="NF011494">
    <property type="entry name" value="PRK14902.1"/>
    <property type="match status" value="1"/>
</dbReference>
<evidence type="ECO:0000259" key="15">
    <source>
        <dbReference type="PROSITE" id="PS51686"/>
    </source>
</evidence>
<protein>
    <recommendedName>
        <fullName evidence="4">16S rRNA (cytosine(967)-C(5))-methyltransferase</fullName>
        <ecNumber evidence="4">2.1.1.176</ecNumber>
    </recommendedName>
    <alternativeName>
        <fullName evidence="11">16S rRNA m5C967 methyltransferase</fullName>
    </alternativeName>
    <alternativeName>
        <fullName evidence="12">rRNA (cytosine-C(5)-)-methyltransferase RsmB</fullName>
    </alternativeName>
</protein>
<dbReference type="Pfam" id="PF01189">
    <property type="entry name" value="Methyltr_RsmB-F"/>
    <property type="match status" value="1"/>
</dbReference>
<dbReference type="InterPro" id="IPR029063">
    <property type="entry name" value="SAM-dependent_MTases_sf"/>
</dbReference>
<evidence type="ECO:0000256" key="7">
    <source>
        <dbReference type="ARBA" id="ARBA00022603"/>
    </source>
</evidence>
<evidence type="ECO:0000256" key="10">
    <source>
        <dbReference type="ARBA" id="ARBA00022884"/>
    </source>
</evidence>